<dbReference type="InterPro" id="IPR011006">
    <property type="entry name" value="CheY-like_superfamily"/>
</dbReference>
<name>A0ABS2T6K0_9HYPH</name>
<keyword evidence="4" id="KW-0238">DNA-binding</keyword>
<keyword evidence="1 6" id="KW-0597">Phosphoprotein</keyword>
<dbReference type="Gene3D" id="1.10.10.60">
    <property type="entry name" value="Homeodomain-like"/>
    <property type="match status" value="1"/>
</dbReference>
<evidence type="ECO:0000256" key="4">
    <source>
        <dbReference type="ARBA" id="ARBA00023125"/>
    </source>
</evidence>
<keyword evidence="3" id="KW-0805">Transcription regulation</keyword>
<dbReference type="PANTHER" id="PTHR48111:SF1">
    <property type="entry name" value="TWO-COMPONENT RESPONSE REGULATOR ORR33"/>
    <property type="match status" value="1"/>
</dbReference>
<reference evidence="8 9" key="1">
    <citation type="submission" date="2021-01" db="EMBL/GenBank/DDBJ databases">
        <title>Genomic Encyclopedia of Type Strains, Phase IV (KMG-IV): sequencing the most valuable type-strain genomes for metagenomic binning, comparative biology and taxonomic classification.</title>
        <authorList>
            <person name="Goeker M."/>
        </authorList>
    </citation>
    <scope>NUCLEOTIDE SEQUENCE [LARGE SCALE GENOMIC DNA]</scope>
    <source>
        <strain evidence="8 9">DSM 6130</strain>
    </source>
</reference>
<keyword evidence="2" id="KW-0902">Two-component regulatory system</keyword>
<feature type="domain" description="Response regulatory" evidence="7">
    <location>
        <begin position="29"/>
        <end position="143"/>
    </location>
</feature>
<comment type="caution">
    <text evidence="8">The sequence shown here is derived from an EMBL/GenBank/DDBJ whole genome shotgun (WGS) entry which is preliminary data.</text>
</comment>
<gene>
    <name evidence="8" type="ORF">JOD31_002050</name>
</gene>
<dbReference type="SUPFAM" id="SSF52172">
    <property type="entry name" value="CheY-like"/>
    <property type="match status" value="1"/>
</dbReference>
<protein>
    <submittedName>
        <fullName evidence="8">Two-component system response regulator RegA</fullName>
    </submittedName>
</protein>
<dbReference type="Proteomes" id="UP000758856">
    <property type="component" value="Unassembled WGS sequence"/>
</dbReference>
<dbReference type="Pfam" id="PF00072">
    <property type="entry name" value="Response_reg"/>
    <property type="match status" value="1"/>
</dbReference>
<evidence type="ECO:0000256" key="3">
    <source>
        <dbReference type="ARBA" id="ARBA00023015"/>
    </source>
</evidence>
<dbReference type="InterPro" id="IPR001789">
    <property type="entry name" value="Sig_transdc_resp-reg_receiver"/>
</dbReference>
<dbReference type="PROSITE" id="PS50110">
    <property type="entry name" value="RESPONSE_REGULATORY"/>
    <property type="match status" value="1"/>
</dbReference>
<dbReference type="EMBL" id="JAFBCY010000002">
    <property type="protein sequence ID" value="MBM7851825.1"/>
    <property type="molecule type" value="Genomic_DNA"/>
</dbReference>
<dbReference type="SMART" id="SM00448">
    <property type="entry name" value="REC"/>
    <property type="match status" value="1"/>
</dbReference>
<evidence type="ECO:0000313" key="9">
    <source>
        <dbReference type="Proteomes" id="UP000758856"/>
    </source>
</evidence>
<organism evidence="8 9">
    <name type="scientific">Methylopila capsulata</name>
    <dbReference type="NCBI Taxonomy" id="61654"/>
    <lineage>
        <taxon>Bacteria</taxon>
        <taxon>Pseudomonadati</taxon>
        <taxon>Pseudomonadota</taxon>
        <taxon>Alphaproteobacteria</taxon>
        <taxon>Hyphomicrobiales</taxon>
        <taxon>Methylopilaceae</taxon>
        <taxon>Methylopila</taxon>
    </lineage>
</organism>
<proteinExistence type="predicted"/>
<accession>A0ABS2T6K0</accession>
<dbReference type="Gene3D" id="3.40.50.2300">
    <property type="match status" value="1"/>
</dbReference>
<dbReference type="InterPro" id="IPR047772">
    <property type="entry name" value="ActR_PrrA_rreg"/>
</dbReference>
<dbReference type="InterPro" id="IPR039420">
    <property type="entry name" value="WalR-like"/>
</dbReference>
<evidence type="ECO:0000259" key="7">
    <source>
        <dbReference type="PROSITE" id="PS50110"/>
    </source>
</evidence>
<sequence length="198" mass="21333">MSKSGMSMQMTAEAASGADARVGAASEMTLLIVDDDKSFVQRLGRAMEARGYAVTVAESVREGLDAVERAPPAFAVVDMRLGDGSGLDVISALKSRRADARGVVLTGYGNIATAVTAVKMGAVDYLAKPADADEIHSALSAGDHKPEPPENPMSADRVRWEHIQRVYELCGRNVSETARRLNMHRRTLQRILAKRAPR</sequence>
<feature type="modified residue" description="4-aspartylphosphate" evidence="6">
    <location>
        <position position="78"/>
    </location>
</feature>
<evidence type="ECO:0000256" key="5">
    <source>
        <dbReference type="ARBA" id="ARBA00023163"/>
    </source>
</evidence>
<dbReference type="PANTHER" id="PTHR48111">
    <property type="entry name" value="REGULATOR OF RPOS"/>
    <property type="match status" value="1"/>
</dbReference>
<evidence type="ECO:0000313" key="8">
    <source>
        <dbReference type="EMBL" id="MBM7851825.1"/>
    </source>
</evidence>
<dbReference type="NCBIfam" id="NF033791">
    <property type="entry name" value="ActR_PrrA_rreg"/>
    <property type="match status" value="1"/>
</dbReference>
<keyword evidence="5" id="KW-0804">Transcription</keyword>
<evidence type="ECO:0000256" key="2">
    <source>
        <dbReference type="ARBA" id="ARBA00023012"/>
    </source>
</evidence>
<evidence type="ECO:0000256" key="1">
    <source>
        <dbReference type="ARBA" id="ARBA00022553"/>
    </source>
</evidence>
<dbReference type="CDD" id="cd17563">
    <property type="entry name" value="REC_RegA-like"/>
    <property type="match status" value="1"/>
</dbReference>
<evidence type="ECO:0000256" key="6">
    <source>
        <dbReference type="PROSITE-ProRule" id="PRU00169"/>
    </source>
</evidence>
<keyword evidence="9" id="KW-1185">Reference proteome</keyword>